<accession>A0AAW0DPN6</accession>
<evidence type="ECO:0000313" key="1">
    <source>
        <dbReference type="EMBL" id="KAK7053000.1"/>
    </source>
</evidence>
<sequence>MPDSDLRFLSFTKPRNSFTEENAIDRRMLVDIAPDREDLIMSEKSIEELREMLKLRDAPSAIGWLYMHACRQDVRKLRNKPDRTSTFLRSINSKGEHDGDGSRTLQIVRRASCDMLQPLLAITDLGNQDTLSWGGVNLSTRDVLISPRPLGVTHILVLVQDGSNAMAHSTGYPTIIDQPINDLLFTLNAPNLASGSLLPRRLHKELPKVGVHVPHLITFPEMVVYLHTKNQAELFRKVVPEFIRDLMHPLCTPRFPLPVSIRERKGSFASQSGSDATSIKTVSKRLLWPFLASGRTETTFIPTSPTSSHFNTSVLPLPDVDSIAKDIVAAARLRTEDDLLVHVATALDALRDNLLFIGYLEQGLWAELETCRQVLLRAVGLEAALAKA</sequence>
<comment type="caution">
    <text evidence="1">The sequence shown here is derived from an EMBL/GenBank/DDBJ whole genome shotgun (WGS) entry which is preliminary data.</text>
</comment>
<proteinExistence type="predicted"/>
<protein>
    <submittedName>
        <fullName evidence="1">Uncharacterized protein</fullName>
    </submittedName>
</protein>
<name>A0AAW0DPN6_9AGAR</name>
<reference evidence="1 2" key="1">
    <citation type="submission" date="2024-01" db="EMBL/GenBank/DDBJ databases">
        <title>A draft genome for a cacao thread blight-causing isolate of Paramarasmius palmivorus.</title>
        <authorList>
            <person name="Baruah I.K."/>
            <person name="Bukari Y."/>
            <person name="Amoako-Attah I."/>
            <person name="Meinhardt L.W."/>
            <person name="Bailey B.A."/>
            <person name="Cohen S.P."/>
        </authorList>
    </citation>
    <scope>NUCLEOTIDE SEQUENCE [LARGE SCALE GENOMIC DNA]</scope>
    <source>
        <strain evidence="1 2">GH-12</strain>
    </source>
</reference>
<dbReference type="EMBL" id="JAYKXP010000011">
    <property type="protein sequence ID" value="KAK7053000.1"/>
    <property type="molecule type" value="Genomic_DNA"/>
</dbReference>
<dbReference type="Proteomes" id="UP001383192">
    <property type="component" value="Unassembled WGS sequence"/>
</dbReference>
<gene>
    <name evidence="1" type="ORF">VNI00_004321</name>
</gene>
<keyword evidence="2" id="KW-1185">Reference proteome</keyword>
<dbReference type="AlphaFoldDB" id="A0AAW0DPN6"/>
<organism evidence="1 2">
    <name type="scientific">Paramarasmius palmivorus</name>
    <dbReference type="NCBI Taxonomy" id="297713"/>
    <lineage>
        <taxon>Eukaryota</taxon>
        <taxon>Fungi</taxon>
        <taxon>Dikarya</taxon>
        <taxon>Basidiomycota</taxon>
        <taxon>Agaricomycotina</taxon>
        <taxon>Agaricomycetes</taxon>
        <taxon>Agaricomycetidae</taxon>
        <taxon>Agaricales</taxon>
        <taxon>Marasmiineae</taxon>
        <taxon>Marasmiaceae</taxon>
        <taxon>Paramarasmius</taxon>
    </lineage>
</organism>
<evidence type="ECO:0000313" key="2">
    <source>
        <dbReference type="Proteomes" id="UP001383192"/>
    </source>
</evidence>